<keyword evidence="2" id="KW-0378">Hydrolase</keyword>
<dbReference type="GO" id="GO:0006397">
    <property type="term" value="P:mRNA processing"/>
    <property type="evidence" value="ECO:0007669"/>
    <property type="project" value="UniProtKB-KW"/>
</dbReference>
<evidence type="ECO:0000256" key="2">
    <source>
        <dbReference type="ARBA" id="ARBA00022801"/>
    </source>
</evidence>
<protein>
    <recommendedName>
        <fullName evidence="3">mRNA 5'-phosphatase</fullName>
        <ecNumber evidence="3">3.6.1.74</ecNumber>
    </recommendedName>
</protein>
<dbReference type="Gene3D" id="3.20.100.10">
    <property type="entry name" value="mRNA triphosphatase Cet1-like"/>
    <property type="match status" value="1"/>
</dbReference>
<dbReference type="GO" id="GO:0140818">
    <property type="term" value="F:mRNA 5'-triphosphate monophosphatase activity"/>
    <property type="evidence" value="ECO:0007669"/>
    <property type="project" value="UniProtKB-EC"/>
</dbReference>
<dbReference type="OMA" id="CPGWCAD"/>
<dbReference type="EMBL" id="LJSK01000251">
    <property type="protein sequence ID" value="KPI84530.1"/>
    <property type="molecule type" value="Genomic_DNA"/>
</dbReference>
<sequence>MTQMRGIPPLPRYRDPITRSVARLLLRSLQEQHRAPSSVTIECEARFGQLVGLASTRRREFPLTTATAAIIDSLHSTLYSFEPGVARHTMAGVELALQEKGIASPSDFRSRAPRYAMEDVLLLGEKGTRVTCSFGTLMKMQQHAKTMWDGDGHRSTVSPSPPRTELSNPFSVYHAIVPQSMTAKHRIAFFDMCCPGWGADLRYSVASETALPMEPRDVVATLPQGVRYRNRVAFAVSPFFTVYLTYSLTRYDAWWHPSHSLHSFCRPSDVARLGKGTVIPVPPLFQSRDSETRQHHEYQRGNRTFNDVIPPTNEIEVEVNVNAVLQAWKRQYGGANASAYLSSAELVSTTIAGTSFDIPSSSQLPANAPLCSDASADADVRAFALAEREDPFLLRVAEDYLALLQYLGQLRVTDEGQP</sequence>
<dbReference type="VEuPathDB" id="TriTrypDB:Lsey_0251_0060"/>
<dbReference type="AlphaFoldDB" id="A0A0N1I3D6"/>
<accession>A0A0N1I3D6</accession>
<evidence type="ECO:0000313" key="5">
    <source>
        <dbReference type="EMBL" id="KPI84530.1"/>
    </source>
</evidence>
<proteinExistence type="predicted"/>
<dbReference type="OrthoDB" id="272739at2759"/>
<evidence type="ECO:0000313" key="6">
    <source>
        <dbReference type="Proteomes" id="UP000038009"/>
    </source>
</evidence>
<reference evidence="5 6" key="1">
    <citation type="journal article" date="2015" name="PLoS Pathog.">
        <title>Leptomonas seymouri: Adaptations to the Dixenous Life Cycle Analyzed by Genome Sequencing, Transcriptome Profiling and Co-infection with Leishmania donovani.</title>
        <authorList>
            <person name="Kraeva N."/>
            <person name="Butenko A."/>
            <person name="Hlavacova J."/>
            <person name="Kostygov A."/>
            <person name="Myskova J."/>
            <person name="Grybchuk D."/>
            <person name="Lestinova T."/>
            <person name="Votypka J."/>
            <person name="Volf P."/>
            <person name="Opperdoes F."/>
            <person name="Flegontov P."/>
            <person name="Lukes J."/>
            <person name="Yurchenko V."/>
        </authorList>
    </citation>
    <scope>NUCLEOTIDE SEQUENCE [LARGE SCALE GENOMIC DNA]</scope>
    <source>
        <strain evidence="5 6">ATCC 30220</strain>
    </source>
</reference>
<evidence type="ECO:0000256" key="1">
    <source>
        <dbReference type="ARBA" id="ARBA00022664"/>
    </source>
</evidence>
<keyword evidence="1" id="KW-0507">mRNA processing</keyword>
<dbReference type="Proteomes" id="UP000038009">
    <property type="component" value="Unassembled WGS sequence"/>
</dbReference>
<keyword evidence="6" id="KW-1185">Reference proteome</keyword>
<dbReference type="SUPFAM" id="SSF55154">
    <property type="entry name" value="CYTH-like phosphatases"/>
    <property type="match status" value="1"/>
</dbReference>
<dbReference type="GO" id="GO:0004651">
    <property type="term" value="F:polynucleotide 5'-phosphatase activity"/>
    <property type="evidence" value="ECO:0007669"/>
    <property type="project" value="InterPro"/>
</dbReference>
<evidence type="ECO:0000256" key="3">
    <source>
        <dbReference type="ARBA" id="ARBA00035028"/>
    </source>
</evidence>
<organism evidence="5 6">
    <name type="scientific">Leptomonas seymouri</name>
    <dbReference type="NCBI Taxonomy" id="5684"/>
    <lineage>
        <taxon>Eukaryota</taxon>
        <taxon>Discoba</taxon>
        <taxon>Euglenozoa</taxon>
        <taxon>Kinetoplastea</taxon>
        <taxon>Metakinetoplastina</taxon>
        <taxon>Trypanosomatida</taxon>
        <taxon>Trypanosomatidae</taxon>
        <taxon>Leishmaniinae</taxon>
        <taxon>Leptomonas</taxon>
    </lineage>
</organism>
<dbReference type="InterPro" id="IPR037009">
    <property type="entry name" value="mRNA_triPase_Cet1_sf"/>
</dbReference>
<name>A0A0N1I3D6_LEPSE</name>
<gene>
    <name evidence="5" type="ORF">ABL78_6415</name>
</gene>
<comment type="caution">
    <text evidence="5">The sequence shown here is derived from an EMBL/GenBank/DDBJ whole genome shotgun (WGS) entry which is preliminary data.</text>
</comment>
<dbReference type="InterPro" id="IPR033469">
    <property type="entry name" value="CYTH-like_dom_sf"/>
</dbReference>
<dbReference type="EC" id="3.6.1.74" evidence="3"/>
<comment type="catalytic activity">
    <reaction evidence="4">
        <text>a 5'-end triphospho-ribonucleoside in mRNA + H2O = a 5'-end diphospho-ribonucleoside in mRNA + phosphate + H(+)</text>
        <dbReference type="Rhea" id="RHEA:67004"/>
        <dbReference type="Rhea" id="RHEA-COMP:17164"/>
        <dbReference type="Rhea" id="RHEA-COMP:17165"/>
        <dbReference type="ChEBI" id="CHEBI:15377"/>
        <dbReference type="ChEBI" id="CHEBI:15378"/>
        <dbReference type="ChEBI" id="CHEBI:43474"/>
        <dbReference type="ChEBI" id="CHEBI:167616"/>
        <dbReference type="ChEBI" id="CHEBI:167618"/>
        <dbReference type="EC" id="3.6.1.74"/>
    </reaction>
    <physiologicalReaction direction="left-to-right" evidence="4">
        <dbReference type="Rhea" id="RHEA:67005"/>
    </physiologicalReaction>
</comment>
<evidence type="ECO:0000256" key="4">
    <source>
        <dbReference type="ARBA" id="ARBA00047740"/>
    </source>
</evidence>